<dbReference type="SUPFAM" id="SSF52058">
    <property type="entry name" value="L domain-like"/>
    <property type="match status" value="1"/>
</dbReference>
<comment type="subcellular location">
    <subcellularLocation>
        <location evidence="1">Cell projection</location>
        <location evidence="1">Cilium</location>
    </subcellularLocation>
</comment>
<feature type="compositionally biased region" description="Low complexity" evidence="9">
    <location>
        <begin position="446"/>
        <end position="455"/>
    </location>
</feature>
<dbReference type="GO" id="GO:0008270">
    <property type="term" value="F:zinc ion binding"/>
    <property type="evidence" value="ECO:0007669"/>
    <property type="project" value="UniProtKB-KW"/>
</dbReference>
<evidence type="ECO:0000256" key="9">
    <source>
        <dbReference type="SAM" id="MobiDB-lite"/>
    </source>
</evidence>
<keyword evidence="7" id="KW-0969">Cilium</keyword>
<feature type="region of interest" description="Disordered" evidence="9">
    <location>
        <begin position="562"/>
        <end position="636"/>
    </location>
</feature>
<dbReference type="InterPro" id="IPR001611">
    <property type="entry name" value="Leu-rich_rpt"/>
</dbReference>
<reference evidence="12" key="1">
    <citation type="journal article" date="2012" name="MBio">
        <title>Comparative genome analysis of Trichophyton rubrum and related dermatophytes reveals candidate genes involved in infection.</title>
        <authorList>
            <person name="Martinez D.A."/>
            <person name="Oliver B.G."/>
            <person name="Graeser Y."/>
            <person name="Goldberg J.M."/>
            <person name="Li W."/>
            <person name="Martinez-Rossi N.M."/>
            <person name="Monod M."/>
            <person name="Shelest E."/>
            <person name="Barton R.C."/>
            <person name="Birch E."/>
            <person name="Brakhage A.A."/>
            <person name="Chen Z."/>
            <person name="Gurr S.J."/>
            <person name="Heiman D."/>
            <person name="Heitman J."/>
            <person name="Kosti I."/>
            <person name="Rossi A."/>
            <person name="Saif S."/>
            <person name="Samalova M."/>
            <person name="Saunders C.W."/>
            <person name="Shea T."/>
            <person name="Summerbell R.C."/>
            <person name="Xu J."/>
            <person name="Young S."/>
            <person name="Zeng Q."/>
            <person name="Birren B.W."/>
            <person name="Cuomo C.A."/>
            <person name="White T.C."/>
        </authorList>
    </citation>
    <scope>NUCLEOTIDE SEQUENCE [LARGE SCALE GENOMIC DNA]</scope>
    <source>
        <strain evidence="12">ATCC MYA-4604 / CBS 118893</strain>
    </source>
</reference>
<evidence type="ECO:0000256" key="1">
    <source>
        <dbReference type="ARBA" id="ARBA00004138"/>
    </source>
</evidence>
<proteinExistence type="predicted"/>
<evidence type="ECO:0000313" key="12">
    <source>
        <dbReference type="Proteomes" id="UP000002669"/>
    </source>
</evidence>
<dbReference type="STRING" id="535722.E4V140"/>
<dbReference type="PANTHER" id="PTHR45973">
    <property type="entry name" value="PROTEIN PHOSPHATASE 1 REGULATORY SUBUNIT SDS22-RELATED"/>
    <property type="match status" value="1"/>
</dbReference>
<dbReference type="OMA" id="NSHPRYK"/>
<dbReference type="InterPro" id="IPR050576">
    <property type="entry name" value="Cilia_flagella_integrity"/>
</dbReference>
<dbReference type="HOGENOM" id="CLU_017716_3_0_1"/>
<evidence type="ECO:0000256" key="5">
    <source>
        <dbReference type="ARBA" id="ARBA00022771"/>
    </source>
</evidence>
<feature type="compositionally biased region" description="Polar residues" evidence="9">
    <location>
        <begin position="427"/>
        <end position="436"/>
    </location>
</feature>
<keyword evidence="8" id="KW-0966">Cell projection</keyword>
<dbReference type="InterPro" id="IPR013085">
    <property type="entry name" value="U1-CZ_Znf_C2H2"/>
</dbReference>
<dbReference type="RefSeq" id="XP_003170763.1">
    <property type="nucleotide sequence ID" value="XM_003170715.1"/>
</dbReference>
<dbReference type="AlphaFoldDB" id="E4V140"/>
<evidence type="ECO:0000256" key="2">
    <source>
        <dbReference type="ARBA" id="ARBA00022614"/>
    </source>
</evidence>
<dbReference type="SUPFAM" id="SSF57667">
    <property type="entry name" value="beta-beta-alpha zinc fingers"/>
    <property type="match status" value="1"/>
</dbReference>
<organism evidence="12">
    <name type="scientific">Arthroderma gypseum (strain ATCC MYA-4604 / CBS 118893)</name>
    <name type="common">Microsporum gypseum</name>
    <dbReference type="NCBI Taxonomy" id="535722"/>
    <lineage>
        <taxon>Eukaryota</taxon>
        <taxon>Fungi</taxon>
        <taxon>Dikarya</taxon>
        <taxon>Ascomycota</taxon>
        <taxon>Pezizomycotina</taxon>
        <taxon>Eurotiomycetes</taxon>
        <taxon>Eurotiomycetidae</taxon>
        <taxon>Onygenales</taxon>
        <taxon>Arthrodermataceae</taxon>
        <taxon>Nannizzia</taxon>
    </lineage>
</organism>
<feature type="compositionally biased region" description="Basic and acidic residues" evidence="9">
    <location>
        <begin position="403"/>
        <end position="422"/>
    </location>
</feature>
<dbReference type="Pfam" id="PF06220">
    <property type="entry name" value="zf-U1"/>
    <property type="match status" value="1"/>
</dbReference>
<dbReference type="eggNOG" id="KOG3207">
    <property type="taxonomic scope" value="Eukaryota"/>
</dbReference>
<accession>E4V140</accession>
<feature type="compositionally biased region" description="Acidic residues" evidence="9">
    <location>
        <begin position="306"/>
        <end position="321"/>
    </location>
</feature>
<dbReference type="EMBL" id="DS989827">
    <property type="protein sequence ID" value="EFR03755.1"/>
    <property type="molecule type" value="Genomic_DNA"/>
</dbReference>
<keyword evidence="3" id="KW-0479">Metal-binding</keyword>
<dbReference type="GeneID" id="10026006"/>
<keyword evidence="6" id="KW-0862">Zinc</keyword>
<feature type="region of interest" description="Disordered" evidence="9">
    <location>
        <begin position="299"/>
        <end position="324"/>
    </location>
</feature>
<dbReference type="Gene3D" id="3.80.10.10">
    <property type="entry name" value="Ribonuclease Inhibitor"/>
    <property type="match status" value="2"/>
</dbReference>
<evidence type="ECO:0000259" key="10">
    <source>
        <dbReference type="Pfam" id="PF06220"/>
    </source>
</evidence>
<dbReference type="Gene3D" id="3.30.160.60">
    <property type="entry name" value="Classic Zinc Finger"/>
    <property type="match status" value="1"/>
</dbReference>
<keyword evidence="2" id="KW-0433">Leucine-rich repeat</keyword>
<evidence type="ECO:0000313" key="11">
    <source>
        <dbReference type="EMBL" id="EFR03755.1"/>
    </source>
</evidence>
<dbReference type="PROSITE" id="PS51450">
    <property type="entry name" value="LRR"/>
    <property type="match status" value="1"/>
</dbReference>
<evidence type="ECO:0000256" key="7">
    <source>
        <dbReference type="ARBA" id="ARBA00023069"/>
    </source>
</evidence>
<keyword evidence="12" id="KW-1185">Reference proteome</keyword>
<dbReference type="InParanoid" id="E4V140"/>
<feature type="compositionally biased region" description="Basic residues" evidence="9">
    <location>
        <begin position="626"/>
        <end position="636"/>
    </location>
</feature>
<feature type="region of interest" description="Disordered" evidence="9">
    <location>
        <begin position="403"/>
        <end position="455"/>
    </location>
</feature>
<dbReference type="Proteomes" id="UP000002669">
    <property type="component" value="Unassembled WGS sequence"/>
</dbReference>
<evidence type="ECO:0000256" key="8">
    <source>
        <dbReference type="ARBA" id="ARBA00023273"/>
    </source>
</evidence>
<protein>
    <submittedName>
        <fullName evidence="11">Tubulin-specific chaperone E</fullName>
    </submittedName>
</protein>
<dbReference type="InterPro" id="IPR032675">
    <property type="entry name" value="LRR_dom_sf"/>
</dbReference>
<dbReference type="OrthoDB" id="5273213at2759"/>
<dbReference type="VEuPathDB" id="FungiDB:MGYG_06754"/>
<dbReference type="InterPro" id="IPR036236">
    <property type="entry name" value="Znf_C2H2_sf"/>
</dbReference>
<evidence type="ECO:0000256" key="3">
    <source>
        <dbReference type="ARBA" id="ARBA00022723"/>
    </source>
</evidence>
<feature type="domain" description="U1-C C2H2-type zinc finger" evidence="10">
    <location>
        <begin position="362"/>
        <end position="396"/>
    </location>
</feature>
<gene>
    <name evidence="11" type="ORF">MGYG_06754</name>
</gene>
<name>E4V140_ARTGP</name>
<evidence type="ECO:0000256" key="6">
    <source>
        <dbReference type="ARBA" id="ARBA00022833"/>
    </source>
</evidence>
<evidence type="ECO:0000256" key="4">
    <source>
        <dbReference type="ARBA" id="ARBA00022737"/>
    </source>
</evidence>
<keyword evidence="4" id="KW-0677">Repeat</keyword>
<dbReference type="eggNOG" id="KOG0150">
    <property type="taxonomic scope" value="Eukaryota"/>
</dbReference>
<sequence>MDWKEIALISCKFPSLVTLSLENNQLSSTSAPLSAMIQELLLDFNEYESLDSLSHLTALRNLRHLSLRRNKISKIYASTPSALVFSPTLKFVDISCNQIPSWSFLDALQEVFPGMTNLRISDNPLYALPPAPTKVTGLPEARMTVDEAFMLTLSRLSNLEILNYGKITPLDRLNGELYYLSLIRKEILAHPPSMEQDILNSHPRYKELCKIYETPEIQRTDNDKEPRDIDPRSLAAQLIKFRFHLADSSKVEGKPSARVFEKEIPKSSDIYLIKAIVARHFSLPALQFKLIWESDEWDPVEKGTAEEDEWDSEDADEDDGEAQPAHDKLVRQFNEKEFVRREEELTDSTREACMHLYKVHAPKYWCKHCKIFVRDTPYERTQHEATGKHQGSLKRFLRDIHRDQERGEKESQKAKSEVERLRGIVSNPGSSTGSKRPQNDPPWKKATATGANTTGLTQDRMQQVAQLAEMGVAVPEEFRPSMALAGDWKVVSETPIEEQAADATIKNVGVRKRKLREDEQEEADMQQEVVRKSWGSAIREYRASEDDSADLDALLNMTTNVKKVKVEAKDEPNIGDTQEPAVKKEDAENDGADAPAKDEDIPPNIKQEEDTATGDGPGDSPPAVMFKKRKPKNIKR</sequence>
<keyword evidence="5" id="KW-0863">Zinc-finger</keyword>
<dbReference type="PANTHER" id="PTHR45973:SF9">
    <property type="entry name" value="LEUCINE-RICH REPEAT-CONTAINING PROTEIN 46"/>
    <property type="match status" value="1"/>
</dbReference>